<feature type="compositionally biased region" description="Low complexity" evidence="1">
    <location>
        <begin position="7"/>
        <end position="16"/>
    </location>
</feature>
<dbReference type="Proteomes" id="UP000324632">
    <property type="component" value="Chromosome 2"/>
</dbReference>
<feature type="compositionally biased region" description="Acidic residues" evidence="1">
    <location>
        <begin position="85"/>
        <end position="96"/>
    </location>
</feature>
<gene>
    <name evidence="2" type="ORF">E1301_Tti022021</name>
</gene>
<feature type="region of interest" description="Disordered" evidence="1">
    <location>
        <begin position="61"/>
        <end position="133"/>
    </location>
</feature>
<comment type="caution">
    <text evidence="2">The sequence shown here is derived from an EMBL/GenBank/DDBJ whole genome shotgun (WGS) entry which is preliminary data.</text>
</comment>
<keyword evidence="3" id="KW-1185">Reference proteome</keyword>
<evidence type="ECO:0000313" key="3">
    <source>
        <dbReference type="Proteomes" id="UP000324632"/>
    </source>
</evidence>
<feature type="compositionally biased region" description="Basic and acidic residues" evidence="1">
    <location>
        <begin position="24"/>
        <end position="37"/>
    </location>
</feature>
<reference evidence="2 3" key="1">
    <citation type="journal article" date="2019" name="Mol. Ecol. Resour.">
        <title>Chromosome-level genome assembly of Triplophysa tibetana, a fish adapted to the harsh high-altitude environment of the Tibetan Plateau.</title>
        <authorList>
            <person name="Yang X."/>
            <person name="Liu H."/>
            <person name="Ma Z."/>
            <person name="Zou Y."/>
            <person name="Zou M."/>
            <person name="Mao Y."/>
            <person name="Li X."/>
            <person name="Wang H."/>
            <person name="Chen T."/>
            <person name="Wang W."/>
            <person name="Yang R."/>
        </authorList>
    </citation>
    <scope>NUCLEOTIDE SEQUENCE [LARGE SCALE GENOMIC DNA]</scope>
    <source>
        <strain evidence="2">TTIB1903HZAU</strain>
        <tissue evidence="2">Muscle</tissue>
    </source>
</reference>
<sequence>MDKEIGVQQQENTTEGEQTEEVTEQGKKETQIDKEEGIATQLNNVEHLEWDMDKVKIKCGETMEKDSQMEVETTGAEGDGQLKTDDDEEIESEEEKMDSSDRGPRENIRRRKMTDLNILVQDGPYPLRSKTPE</sequence>
<organism evidence="2 3">
    <name type="scientific">Triplophysa tibetana</name>
    <dbReference type="NCBI Taxonomy" id="1572043"/>
    <lineage>
        <taxon>Eukaryota</taxon>
        <taxon>Metazoa</taxon>
        <taxon>Chordata</taxon>
        <taxon>Craniata</taxon>
        <taxon>Vertebrata</taxon>
        <taxon>Euteleostomi</taxon>
        <taxon>Actinopterygii</taxon>
        <taxon>Neopterygii</taxon>
        <taxon>Teleostei</taxon>
        <taxon>Ostariophysi</taxon>
        <taxon>Cypriniformes</taxon>
        <taxon>Nemacheilidae</taxon>
        <taxon>Triplophysa</taxon>
    </lineage>
</organism>
<evidence type="ECO:0000313" key="2">
    <source>
        <dbReference type="EMBL" id="KAA0724035.1"/>
    </source>
</evidence>
<dbReference type="EMBL" id="SOYY01000002">
    <property type="protein sequence ID" value="KAA0724035.1"/>
    <property type="molecule type" value="Genomic_DNA"/>
</dbReference>
<proteinExistence type="predicted"/>
<dbReference type="AlphaFoldDB" id="A0A5A9PQL0"/>
<protein>
    <submittedName>
        <fullName evidence="2">Uncharacterized protein</fullName>
    </submittedName>
</protein>
<feature type="compositionally biased region" description="Basic and acidic residues" evidence="1">
    <location>
        <begin position="97"/>
        <end position="107"/>
    </location>
</feature>
<feature type="region of interest" description="Disordered" evidence="1">
    <location>
        <begin position="1"/>
        <end position="40"/>
    </location>
</feature>
<accession>A0A5A9PQL0</accession>
<evidence type="ECO:0000256" key="1">
    <source>
        <dbReference type="SAM" id="MobiDB-lite"/>
    </source>
</evidence>
<name>A0A5A9PQL0_9TELE</name>